<dbReference type="STRING" id="1352936.M878_35705"/>
<sequence>MTTDAADAWQRRHEKRVEKVSAPYGPLALTATFPQCLNGLGAPPGSRTIRRGGFRTFPGFGWPMGKAWCSPPSRPTG</sequence>
<evidence type="ECO:0000313" key="2">
    <source>
        <dbReference type="Proteomes" id="UP000017984"/>
    </source>
</evidence>
<dbReference type="EMBL" id="AWQX01000313">
    <property type="protein sequence ID" value="EST21978.1"/>
    <property type="molecule type" value="Genomic_DNA"/>
</dbReference>
<keyword evidence="2" id="KW-1185">Reference proteome</keyword>
<name>V6JQH5_STRRC</name>
<proteinExistence type="predicted"/>
<reference evidence="1 2" key="1">
    <citation type="journal article" date="2014" name="Genome Announc.">
        <title>Draft Genome Sequence of Streptomyces roseochromogenes subsp. oscitans DS 12.976, Producer of the Aminocoumarin Antibiotic Clorobiocin.</title>
        <authorList>
            <person name="Ruckert C."/>
            <person name="Kalinowski J."/>
            <person name="Heide L."/>
            <person name="Apel A.K."/>
        </authorList>
    </citation>
    <scope>NUCLEOTIDE SEQUENCE [LARGE SCALE GENOMIC DNA]</scope>
    <source>
        <strain evidence="1 2">DS 12.976</strain>
    </source>
</reference>
<protein>
    <submittedName>
        <fullName evidence="1">Uncharacterized protein</fullName>
    </submittedName>
</protein>
<dbReference type="Proteomes" id="UP000017984">
    <property type="component" value="Chromosome"/>
</dbReference>
<accession>V6JQH5</accession>
<comment type="caution">
    <text evidence="1">The sequence shown here is derived from an EMBL/GenBank/DDBJ whole genome shotgun (WGS) entry which is preliminary data.</text>
</comment>
<dbReference type="HOGENOM" id="CLU_2636627_0_0_11"/>
<gene>
    <name evidence="1" type="ORF">M878_35705</name>
</gene>
<evidence type="ECO:0000313" key="1">
    <source>
        <dbReference type="EMBL" id="EST21978.1"/>
    </source>
</evidence>
<organism evidence="1 2">
    <name type="scientific">Streptomyces roseochromogenus subsp. oscitans DS 12.976</name>
    <dbReference type="NCBI Taxonomy" id="1352936"/>
    <lineage>
        <taxon>Bacteria</taxon>
        <taxon>Bacillati</taxon>
        <taxon>Actinomycetota</taxon>
        <taxon>Actinomycetes</taxon>
        <taxon>Kitasatosporales</taxon>
        <taxon>Streptomycetaceae</taxon>
        <taxon>Streptomyces</taxon>
    </lineage>
</organism>
<dbReference type="PATRIC" id="fig|1352936.5.peg.7426"/>
<dbReference type="AlphaFoldDB" id="V6JQH5"/>